<keyword evidence="1" id="KW-0812">Transmembrane</keyword>
<organism evidence="2 3">
    <name type="scientific">Kingdonia uniflora</name>
    <dbReference type="NCBI Taxonomy" id="39325"/>
    <lineage>
        <taxon>Eukaryota</taxon>
        <taxon>Viridiplantae</taxon>
        <taxon>Streptophyta</taxon>
        <taxon>Embryophyta</taxon>
        <taxon>Tracheophyta</taxon>
        <taxon>Spermatophyta</taxon>
        <taxon>Magnoliopsida</taxon>
        <taxon>Ranunculales</taxon>
        <taxon>Circaeasteraceae</taxon>
        <taxon>Kingdonia</taxon>
    </lineage>
</organism>
<reference evidence="2 3" key="1">
    <citation type="journal article" date="2020" name="IScience">
        <title>Genome Sequencing of the Endangered Kingdonia uniflora (Circaeasteraceae, Ranunculales) Reveals Potential Mechanisms of Evolutionary Specialization.</title>
        <authorList>
            <person name="Sun Y."/>
            <person name="Deng T."/>
            <person name="Zhang A."/>
            <person name="Moore M.J."/>
            <person name="Landis J.B."/>
            <person name="Lin N."/>
            <person name="Zhang H."/>
            <person name="Zhang X."/>
            <person name="Huang J."/>
            <person name="Zhang X."/>
            <person name="Sun H."/>
            <person name="Wang H."/>
        </authorList>
    </citation>
    <scope>NUCLEOTIDE SEQUENCE [LARGE SCALE GENOMIC DNA]</scope>
    <source>
        <strain evidence="2">TB1705</strain>
        <tissue evidence="2">Leaf</tissue>
    </source>
</reference>
<evidence type="ECO:0000313" key="3">
    <source>
        <dbReference type="Proteomes" id="UP000541444"/>
    </source>
</evidence>
<dbReference type="EMBL" id="JACGCM010001382">
    <property type="protein sequence ID" value="KAF6156073.1"/>
    <property type="molecule type" value="Genomic_DNA"/>
</dbReference>
<keyword evidence="1" id="KW-1133">Transmembrane helix</keyword>
<dbReference type="AlphaFoldDB" id="A0A7J7MMF6"/>
<protein>
    <submittedName>
        <fullName evidence="2">Uncharacterized protein</fullName>
    </submittedName>
</protein>
<sequence length="125" mass="14773">MATLTDSTPKSLFEEERSMDWILPIINVLHFTYKNISRSSRAEPPIPRSPFRSARRCLSQSFRIYLALLMKILIMMHFQMEIESKHGLLPFEDDFFMISTISQETTQLYTFVFDELMLNIDMILN</sequence>
<name>A0A7J7MMF6_9MAGN</name>
<accession>A0A7J7MMF6</accession>
<gene>
    <name evidence="2" type="ORF">GIB67_028793</name>
</gene>
<feature type="transmembrane region" description="Helical" evidence="1">
    <location>
        <begin position="62"/>
        <end position="80"/>
    </location>
</feature>
<evidence type="ECO:0000256" key="1">
    <source>
        <dbReference type="SAM" id="Phobius"/>
    </source>
</evidence>
<proteinExistence type="predicted"/>
<dbReference type="Proteomes" id="UP000541444">
    <property type="component" value="Unassembled WGS sequence"/>
</dbReference>
<comment type="caution">
    <text evidence="2">The sequence shown here is derived from an EMBL/GenBank/DDBJ whole genome shotgun (WGS) entry which is preliminary data.</text>
</comment>
<keyword evidence="1" id="KW-0472">Membrane</keyword>
<keyword evidence="3" id="KW-1185">Reference proteome</keyword>
<evidence type="ECO:0000313" key="2">
    <source>
        <dbReference type="EMBL" id="KAF6156073.1"/>
    </source>
</evidence>